<organism evidence="3 4">
    <name type="scientific">Agromyces cerinus subsp. cerinus</name>
    <dbReference type="NCBI Taxonomy" id="232089"/>
    <lineage>
        <taxon>Bacteria</taxon>
        <taxon>Bacillati</taxon>
        <taxon>Actinomycetota</taxon>
        <taxon>Actinomycetes</taxon>
        <taxon>Micrococcales</taxon>
        <taxon>Microbacteriaceae</taxon>
        <taxon>Agromyces</taxon>
    </lineage>
</organism>
<accession>A0A1N6FJF7</accession>
<dbReference type="STRING" id="232089.SAMN05443544_2091"/>
<feature type="transmembrane region" description="Helical" evidence="2">
    <location>
        <begin position="411"/>
        <end position="428"/>
    </location>
</feature>
<keyword evidence="2" id="KW-0812">Transmembrane</keyword>
<evidence type="ECO:0000313" key="3">
    <source>
        <dbReference type="EMBL" id="SIN95385.1"/>
    </source>
</evidence>
<dbReference type="AlphaFoldDB" id="A0A1N6FJF7"/>
<keyword evidence="2" id="KW-1133">Transmembrane helix</keyword>
<keyword evidence="2" id="KW-0472">Membrane</keyword>
<keyword evidence="4" id="KW-1185">Reference proteome</keyword>
<proteinExistence type="predicted"/>
<sequence>MSDGGSARGPSPSSAPNGLAPTGRLLVVADSDSYVKWGAAFARGFPDAWRTELVVLQTPVQPSRRQLHAALAGSGFTAESVATIELDDLGERIARTRPDVVLLALRGPLVRVVAPIVGRMPDRPVLVSGFPGLTIPAEPKAIVYREQVDLIVLHSRREVREFRANADRLGAAVGFGLATLPFLPDEAATDVAADAQRTDLVFAAQAKVPAAREDRVRLLGWLAAAARRHPTRRVVVKVRARRGEAQTHAEAFDFGELLGDPEVRRALGGTLPPNLVVEDGPMAVHLARAAGLVTVSSTAVLEAVALGLPVLLVDEFGVTPKLINTVFDGSGLFGGADALADWELRHPNAEWLADDYFHGREHDDWGVALANLLEARAAGPLGARPRAHNLTGGAVRRAFERKRMLGPHDRSFAGAASMAVALPARWLLRRARRVRRRVVALGGGVVEA</sequence>
<name>A0A1N6FJF7_9MICO</name>
<evidence type="ECO:0000256" key="2">
    <source>
        <dbReference type="SAM" id="Phobius"/>
    </source>
</evidence>
<protein>
    <submittedName>
        <fullName evidence="3">Uncharacterized protein</fullName>
    </submittedName>
</protein>
<feature type="region of interest" description="Disordered" evidence="1">
    <location>
        <begin position="1"/>
        <end position="21"/>
    </location>
</feature>
<dbReference type="Proteomes" id="UP000184699">
    <property type="component" value="Unassembled WGS sequence"/>
</dbReference>
<feature type="compositionally biased region" description="Low complexity" evidence="1">
    <location>
        <begin position="1"/>
        <end position="16"/>
    </location>
</feature>
<dbReference type="SUPFAM" id="SSF53756">
    <property type="entry name" value="UDP-Glycosyltransferase/glycogen phosphorylase"/>
    <property type="match status" value="1"/>
</dbReference>
<dbReference type="InterPro" id="IPR046561">
    <property type="entry name" value="DUF6716"/>
</dbReference>
<evidence type="ECO:0000313" key="4">
    <source>
        <dbReference type="Proteomes" id="UP000184699"/>
    </source>
</evidence>
<gene>
    <name evidence="3" type="ORF">SAMN05443544_2091</name>
</gene>
<reference evidence="4" key="1">
    <citation type="submission" date="2016-11" db="EMBL/GenBank/DDBJ databases">
        <authorList>
            <person name="Varghese N."/>
            <person name="Submissions S."/>
        </authorList>
    </citation>
    <scope>NUCLEOTIDE SEQUENCE [LARGE SCALE GENOMIC DNA]</scope>
    <source>
        <strain evidence="4">DSM 8595</strain>
    </source>
</reference>
<dbReference type="Pfam" id="PF20471">
    <property type="entry name" value="DUF6716"/>
    <property type="match status" value="1"/>
</dbReference>
<evidence type="ECO:0000256" key="1">
    <source>
        <dbReference type="SAM" id="MobiDB-lite"/>
    </source>
</evidence>
<dbReference type="EMBL" id="FSRJ01000002">
    <property type="protein sequence ID" value="SIN95385.1"/>
    <property type="molecule type" value="Genomic_DNA"/>
</dbReference>